<organism evidence="2 3">
    <name type="scientific">Pseudomonas syringae pv. coryli</name>
    <dbReference type="NCBI Taxonomy" id="317659"/>
    <lineage>
        <taxon>Bacteria</taxon>
        <taxon>Pseudomonadati</taxon>
        <taxon>Pseudomonadota</taxon>
        <taxon>Gammaproteobacteria</taxon>
        <taxon>Pseudomonadales</taxon>
        <taxon>Pseudomonadaceae</taxon>
        <taxon>Pseudomonas</taxon>
    </lineage>
</organism>
<dbReference type="AlphaFoldDB" id="A0A0P9NIB4"/>
<evidence type="ECO:0000256" key="1">
    <source>
        <dbReference type="SAM" id="Coils"/>
    </source>
</evidence>
<name>A0A0P9NIB4_9PSED</name>
<dbReference type="InterPro" id="IPR047760">
    <property type="entry name" value="XaxB-like"/>
</dbReference>
<dbReference type="PATRIC" id="fig|317659.3.peg.4452"/>
<keyword evidence="3" id="KW-1185">Reference proteome</keyword>
<dbReference type="Proteomes" id="UP000051335">
    <property type="component" value="Unassembled WGS sequence"/>
</dbReference>
<evidence type="ECO:0000313" key="2">
    <source>
        <dbReference type="EMBL" id="KPW97191.1"/>
    </source>
</evidence>
<comment type="caution">
    <text evidence="2">The sequence shown here is derived from an EMBL/GenBank/DDBJ whole genome shotgun (WGS) entry which is preliminary data.</text>
</comment>
<proteinExistence type="predicted"/>
<accession>A0A0P9NIB4</accession>
<gene>
    <name evidence="2" type="ORF">ALO75_02866</name>
</gene>
<protein>
    <recommendedName>
        <fullName evidence="4">Binary cytotoxin component</fullName>
    </recommendedName>
</protein>
<feature type="coiled-coil region" evidence="1">
    <location>
        <begin position="236"/>
        <end position="274"/>
    </location>
</feature>
<sequence>MNAHTLSNRLELTPPDTRIMESARQNIYDHVMSLQLDFLPVMKEKLQPLQRALSHAEALWGEHLAAIVAQLRSVNLAPIDLKQQQIEAHPDLSDLQKQLAIRMLNVERTRQLTGLTAIILKAANAIAESSDRMQQINLKLDGSRVQSTLHKHVDRLTQRKTDLDIRMSVIAEDRRLLDETIKAYEKYNLADIFKDLLPSAEELALINVPSPEIALLQAGIARLGKLLGKISDAINYSELTGERDKLRQRYNTLLDDSRANAQEIKATLFKLEELTLLSQVEQSKEAWVQEARHVYRSLYRFLDKSAQQNDSTVSASEHVAQLKTYLKSFHDINRTL</sequence>
<reference evidence="2 3" key="1">
    <citation type="submission" date="2015-09" db="EMBL/GenBank/DDBJ databases">
        <title>Genome announcement of multiple Pseudomonas syringae strains.</title>
        <authorList>
            <person name="Thakur S."/>
            <person name="Wang P.W."/>
            <person name="Gong Y."/>
            <person name="Weir B.S."/>
            <person name="Guttman D.S."/>
        </authorList>
    </citation>
    <scope>NUCLEOTIDE SEQUENCE [LARGE SCALE GENOMIC DNA]</scope>
    <source>
        <strain evidence="2 3">ICMP17001</strain>
    </source>
</reference>
<dbReference type="EMBL" id="LJQC01000618">
    <property type="protein sequence ID" value="KPW97191.1"/>
    <property type="molecule type" value="Genomic_DNA"/>
</dbReference>
<evidence type="ECO:0000313" key="3">
    <source>
        <dbReference type="Proteomes" id="UP000051335"/>
    </source>
</evidence>
<dbReference type="NCBIfam" id="NF033927">
    <property type="entry name" value="alph_xenorhab_B"/>
    <property type="match status" value="1"/>
</dbReference>
<keyword evidence="1" id="KW-0175">Coiled coil</keyword>
<evidence type="ECO:0008006" key="4">
    <source>
        <dbReference type="Google" id="ProtNLM"/>
    </source>
</evidence>